<comment type="caution">
    <text evidence="1">The sequence shown here is derived from an EMBL/GenBank/DDBJ whole genome shotgun (WGS) entry which is preliminary data.</text>
</comment>
<protein>
    <recommendedName>
        <fullName evidence="3">Uroporphyrin-III c-methyltransferase</fullName>
    </recommendedName>
</protein>
<evidence type="ECO:0008006" key="3">
    <source>
        <dbReference type="Google" id="ProtNLM"/>
    </source>
</evidence>
<keyword evidence="2" id="KW-1185">Reference proteome</keyword>
<reference evidence="1 2" key="1">
    <citation type="journal article" date="2015" name="Genome Announc.">
        <title>Expanding the biotechnology potential of lactobacilli through comparative genomics of 213 strains and associated genera.</title>
        <authorList>
            <person name="Sun Z."/>
            <person name="Harris H.M."/>
            <person name="McCann A."/>
            <person name="Guo C."/>
            <person name="Argimon S."/>
            <person name="Zhang W."/>
            <person name="Yang X."/>
            <person name="Jeffery I.B."/>
            <person name="Cooney J.C."/>
            <person name="Kagawa T.F."/>
            <person name="Liu W."/>
            <person name="Song Y."/>
            <person name="Salvetti E."/>
            <person name="Wrobel A."/>
            <person name="Rasinkangas P."/>
            <person name="Parkhill J."/>
            <person name="Rea M.C."/>
            <person name="O'Sullivan O."/>
            <person name="Ritari J."/>
            <person name="Douillard F.P."/>
            <person name="Paul Ross R."/>
            <person name="Yang R."/>
            <person name="Briner A.E."/>
            <person name="Felis G.E."/>
            <person name="de Vos W.M."/>
            <person name="Barrangou R."/>
            <person name="Klaenhammer T.R."/>
            <person name="Caufield P.W."/>
            <person name="Cui Y."/>
            <person name="Zhang H."/>
            <person name="O'Toole P.W."/>
        </authorList>
    </citation>
    <scope>NUCLEOTIDE SEQUENCE [LARGE SCALE GENOMIC DNA]</scope>
    <source>
        <strain evidence="1 2">DSM 20190</strain>
    </source>
</reference>
<proteinExistence type="predicted"/>
<dbReference type="AlphaFoldDB" id="A0A0R2G2Q2"/>
<dbReference type="OrthoDB" id="9790745at2"/>
<dbReference type="PANTHER" id="PTHR36849:SF1">
    <property type="entry name" value="CYTOPLASMIC PROTEIN"/>
    <property type="match status" value="1"/>
</dbReference>
<dbReference type="InterPro" id="IPR052552">
    <property type="entry name" value="YeaO-like"/>
</dbReference>
<dbReference type="EMBL" id="JQAX01000004">
    <property type="protein sequence ID" value="KRN31245.1"/>
    <property type="molecule type" value="Genomic_DNA"/>
</dbReference>
<organism evidence="1 2">
    <name type="scientific">Weissella halotolerans DSM 20190</name>
    <dbReference type="NCBI Taxonomy" id="1123500"/>
    <lineage>
        <taxon>Bacteria</taxon>
        <taxon>Bacillati</taxon>
        <taxon>Bacillota</taxon>
        <taxon>Bacilli</taxon>
        <taxon>Lactobacillales</taxon>
        <taxon>Lactobacillaceae</taxon>
        <taxon>Weissella</taxon>
    </lineage>
</organism>
<name>A0A0R2G2Q2_9LACO</name>
<dbReference type="InParanoid" id="A0A0R2G2Q2"/>
<dbReference type="eggNOG" id="COG3189">
    <property type="taxonomic scope" value="Bacteria"/>
</dbReference>
<sequence length="127" mass="14876">MQIKTMRIYDSFSDTTDYRILVDRLWPRGISKEKAALDVWFKAIAPSTELREWFAHQPDKFTLFTQKYEKELAANPETSLFIQLVATQLAQQQDIVLLYGARNQKDNQAIVLQKHLMQQPSIKQFLS</sequence>
<dbReference type="PATRIC" id="fig|1123500.6.peg.1128"/>
<evidence type="ECO:0000313" key="1">
    <source>
        <dbReference type="EMBL" id="KRN31245.1"/>
    </source>
</evidence>
<dbReference type="Proteomes" id="UP000051296">
    <property type="component" value="Unassembled WGS sequence"/>
</dbReference>
<gene>
    <name evidence="1" type="ORF">IV68_GL001128</name>
</gene>
<dbReference type="Pfam" id="PF22752">
    <property type="entry name" value="DUF488-N3i"/>
    <property type="match status" value="1"/>
</dbReference>
<accession>A0A0R2G2Q2</accession>
<evidence type="ECO:0000313" key="2">
    <source>
        <dbReference type="Proteomes" id="UP000051296"/>
    </source>
</evidence>
<dbReference type="PANTHER" id="PTHR36849">
    <property type="entry name" value="CYTOPLASMIC PROTEIN-RELATED"/>
    <property type="match status" value="1"/>
</dbReference>
<dbReference type="RefSeq" id="WP_022791894.1">
    <property type="nucleotide sequence ID" value="NZ_ATUU01000004.1"/>
</dbReference>